<dbReference type="Pfam" id="PF00326">
    <property type="entry name" value="Peptidase_S9"/>
    <property type="match status" value="1"/>
</dbReference>
<comment type="caution">
    <text evidence="4">The sequence shown here is derived from an EMBL/GenBank/DDBJ whole genome shotgun (WGS) entry which is preliminary data.</text>
</comment>
<dbReference type="Proteomes" id="UP000663852">
    <property type="component" value="Unassembled WGS sequence"/>
</dbReference>
<name>A0A813SH87_ADIRI</name>
<accession>A0A813SH87</accession>
<dbReference type="Proteomes" id="UP000663828">
    <property type="component" value="Unassembled WGS sequence"/>
</dbReference>
<dbReference type="EMBL" id="CAJNOR010004755">
    <property type="protein sequence ID" value="CAF1525423.1"/>
    <property type="molecule type" value="Genomic_DNA"/>
</dbReference>
<dbReference type="SUPFAM" id="SSF82171">
    <property type="entry name" value="DPP6 N-terminal domain-like"/>
    <property type="match status" value="1"/>
</dbReference>
<dbReference type="InterPro" id="IPR029058">
    <property type="entry name" value="AB_hydrolase_fold"/>
</dbReference>
<dbReference type="SUPFAM" id="SSF53474">
    <property type="entry name" value="alpha/beta-Hydrolases"/>
    <property type="match status" value="1"/>
</dbReference>
<gene>
    <name evidence="4" type="ORF">EDS130_LOCUS4549</name>
    <name evidence="5" type="ORF">XAT740_LOCUS41071</name>
</gene>
<evidence type="ECO:0000313" key="4">
    <source>
        <dbReference type="EMBL" id="CAF0795105.1"/>
    </source>
</evidence>
<dbReference type="PANTHER" id="PTHR42776">
    <property type="entry name" value="SERINE PEPTIDASE S9 FAMILY MEMBER"/>
    <property type="match status" value="1"/>
</dbReference>
<reference evidence="4" key="1">
    <citation type="submission" date="2021-02" db="EMBL/GenBank/DDBJ databases">
        <authorList>
            <person name="Nowell W R."/>
        </authorList>
    </citation>
    <scope>NUCLEOTIDE SEQUENCE</scope>
</reference>
<feature type="domain" description="Peptidase S9 prolyl oligopeptidase catalytic" evidence="3">
    <location>
        <begin position="482"/>
        <end position="681"/>
    </location>
</feature>
<sequence length="687" mass="78269">MLKINTRFCFLFILIVVFSYSHPTKQRLTFDEFFDATAFSTLSLSPTNEHLFFGTRRASWNTSSFESALWIYEIQKQTTKLITRNHHKTIQPKWSPNGLWIALLLDQTSANATHSDLHGQSTSTHSQTQQCIHLYSIESNELLSVELGDALPLEFTWSDTDLSLYVAATNKPLPSTDDEWKDVIEYRKSKSYEHSSIIQVDIISPKESLSVQTTVVSNLSFFISELIFAPTEQKLFVISASLLMEDLNLFEIYSIDLRNTSSPPVRLTHNEDFESNLKLSPDCQHLLFQTNTINSNNRKLNNTQISLSALNLLDGQVTRLAQDFHGNINNYMPTSDGIIYILGQLGTEIHLYSLKSLSSDVIEHVGWNGSYEMLTVTDQHSMAMVYSSTDTPQEIYFINDIDQLQNAQPITSENQLFTERDLPRALPYRWQNKDDHRTIEGMLHYPPGKYLSKNLPLLVLIHGGPYAASINHFSPNWYTWSALAASEGWLVLEPNYRGSTGYGDAFLQELRYRPLQIAGQDILHGVDQLIRDGIADPHRLTVGGYSYGGFLTNWLITQTKQFNAALSGAGSFDHTSSWGTMDIPTLLTHLFGGYPWETPHIYQSQSPIYQVDRIRTPTLITTGEADIRVPASQSYIMERALYYRGVPVKLFVFPREGHELSDNPWHGKIKAREEIKWLKQYGHQSFL</sequence>
<keyword evidence="6" id="KW-1185">Reference proteome</keyword>
<dbReference type="EMBL" id="CAJNOJ010000012">
    <property type="protein sequence ID" value="CAF0795105.1"/>
    <property type="molecule type" value="Genomic_DNA"/>
</dbReference>
<protein>
    <recommendedName>
        <fullName evidence="3">Peptidase S9 prolyl oligopeptidase catalytic domain-containing protein</fullName>
    </recommendedName>
</protein>
<organism evidence="4 7">
    <name type="scientific">Adineta ricciae</name>
    <name type="common">Rotifer</name>
    <dbReference type="NCBI Taxonomy" id="249248"/>
    <lineage>
        <taxon>Eukaryota</taxon>
        <taxon>Metazoa</taxon>
        <taxon>Spiralia</taxon>
        <taxon>Gnathifera</taxon>
        <taxon>Rotifera</taxon>
        <taxon>Eurotatoria</taxon>
        <taxon>Bdelloidea</taxon>
        <taxon>Adinetida</taxon>
        <taxon>Adinetidae</taxon>
        <taxon>Adineta</taxon>
    </lineage>
</organism>
<dbReference type="AlphaFoldDB" id="A0A813SH87"/>
<dbReference type="OrthoDB" id="416344at2759"/>
<evidence type="ECO:0000313" key="6">
    <source>
        <dbReference type="Proteomes" id="UP000663828"/>
    </source>
</evidence>
<dbReference type="Gene3D" id="2.120.10.30">
    <property type="entry name" value="TolB, C-terminal domain"/>
    <property type="match status" value="1"/>
</dbReference>
<evidence type="ECO:0000259" key="3">
    <source>
        <dbReference type="Pfam" id="PF00326"/>
    </source>
</evidence>
<feature type="chain" id="PRO_5035597899" description="Peptidase S9 prolyl oligopeptidase catalytic domain-containing protein" evidence="2">
    <location>
        <begin position="22"/>
        <end position="687"/>
    </location>
</feature>
<evidence type="ECO:0000313" key="5">
    <source>
        <dbReference type="EMBL" id="CAF1525423.1"/>
    </source>
</evidence>
<evidence type="ECO:0000256" key="1">
    <source>
        <dbReference type="ARBA" id="ARBA00022801"/>
    </source>
</evidence>
<keyword evidence="1" id="KW-0378">Hydrolase</keyword>
<dbReference type="GO" id="GO:0006508">
    <property type="term" value="P:proteolysis"/>
    <property type="evidence" value="ECO:0007669"/>
    <property type="project" value="InterPro"/>
</dbReference>
<evidence type="ECO:0000313" key="7">
    <source>
        <dbReference type="Proteomes" id="UP000663852"/>
    </source>
</evidence>
<evidence type="ECO:0000256" key="2">
    <source>
        <dbReference type="SAM" id="SignalP"/>
    </source>
</evidence>
<dbReference type="PANTHER" id="PTHR42776:SF27">
    <property type="entry name" value="DIPEPTIDYL PEPTIDASE FAMILY MEMBER 6"/>
    <property type="match status" value="1"/>
</dbReference>
<keyword evidence="2" id="KW-0732">Signal</keyword>
<feature type="signal peptide" evidence="2">
    <location>
        <begin position="1"/>
        <end position="21"/>
    </location>
</feature>
<dbReference type="GO" id="GO:0004252">
    <property type="term" value="F:serine-type endopeptidase activity"/>
    <property type="evidence" value="ECO:0007669"/>
    <property type="project" value="TreeGrafter"/>
</dbReference>
<dbReference type="InterPro" id="IPR001375">
    <property type="entry name" value="Peptidase_S9_cat"/>
</dbReference>
<dbReference type="Gene3D" id="3.40.50.1820">
    <property type="entry name" value="alpha/beta hydrolase"/>
    <property type="match status" value="1"/>
</dbReference>
<dbReference type="InterPro" id="IPR011042">
    <property type="entry name" value="6-blade_b-propeller_TolB-like"/>
</dbReference>
<proteinExistence type="predicted"/>